<proteinExistence type="inferred from homology"/>
<evidence type="ECO:0000256" key="4">
    <source>
        <dbReference type="ARBA" id="ARBA00022989"/>
    </source>
</evidence>
<evidence type="ECO:0000256" key="1">
    <source>
        <dbReference type="ARBA" id="ARBA00004651"/>
    </source>
</evidence>
<dbReference type="InterPro" id="IPR032895">
    <property type="entry name" value="WzzE"/>
</dbReference>
<dbReference type="NCBIfam" id="NF008645">
    <property type="entry name" value="PRK11638.1"/>
    <property type="match status" value="1"/>
</dbReference>
<dbReference type="GO" id="GO:0009246">
    <property type="term" value="P:enterobacterial common antigen biosynthetic process"/>
    <property type="evidence" value="ECO:0007669"/>
    <property type="project" value="UniProtKB-UniRule"/>
</dbReference>
<dbReference type="InterPro" id="IPR050445">
    <property type="entry name" value="Bact_polysacc_biosynth/exp"/>
</dbReference>
<evidence type="ECO:0000256" key="2">
    <source>
        <dbReference type="ARBA" id="ARBA00022475"/>
    </source>
</evidence>
<dbReference type="UniPathway" id="UPA00566"/>
<sequence length="352" mass="39739">MKSENLSTGNTLVDNELDIRGLVCTLWRGKPWIIAIAVLFSVTALLYSYLVKQEWSATAITDKPTVNMLGGYYSQQQFLRNLDAKSFAVPQSEQPSISADVYDEFIMQLAAYDTRRDFWLQTDYYKQRQEGDVKADAALLDELVNNIQFTPRDDAKKTSDTVKLMAETPADANTLLRQYVVFASQHAAGHLNEEITGAWAARTIFIKSQIKRQEAVARAIYEREIRSVEQALKIAQQQGISRSQTDTPADELPASEMFLLGRPMLQARLESLQASGPHYDLDYDQNRAMLTTLNVGPTLDASFQTYRYLRTPEEPVKRDSPRRAFLMVMWGAIGALVGAGFALVRRPRQPAR</sequence>
<keyword evidence="5 6" id="KW-0472">Membrane</keyword>
<dbReference type="OrthoDB" id="9775724at2"/>
<reference evidence="8 9" key="1">
    <citation type="submission" date="2018-04" db="EMBL/GenBank/DDBJ databases">
        <title>Brenneria corticis sp.nov.</title>
        <authorList>
            <person name="Li Y."/>
        </authorList>
    </citation>
    <scope>NUCLEOTIDE SEQUENCE [LARGE SCALE GENOMIC DNA]</scope>
    <source>
        <strain evidence="8 9">LMG 27715</strain>
    </source>
</reference>
<comment type="pathway">
    <text evidence="6">Bacterial outer membrane biogenesis; enterobacterial common antigen biosynthesis.</text>
</comment>
<dbReference type="Proteomes" id="UP000245138">
    <property type="component" value="Unassembled WGS sequence"/>
</dbReference>
<evidence type="ECO:0000256" key="6">
    <source>
        <dbReference type="HAMAP-Rule" id="MF_02025"/>
    </source>
</evidence>
<dbReference type="RefSeq" id="WP_109054853.1">
    <property type="nucleotide sequence ID" value="NZ_QDKJ01000009.1"/>
</dbReference>
<protein>
    <recommendedName>
        <fullName evidence="6">ECA polysaccharide chain length modulation protein</fullName>
    </recommendedName>
</protein>
<dbReference type="Gene3D" id="3.30.1890.10">
    <property type="entry name" value="FepE-like"/>
    <property type="match status" value="1"/>
</dbReference>
<evidence type="ECO:0000313" key="8">
    <source>
        <dbReference type="EMBL" id="PWC11802.1"/>
    </source>
</evidence>
<keyword evidence="4 6" id="KW-1133">Transmembrane helix</keyword>
<dbReference type="SUPFAM" id="SSF160355">
    <property type="entry name" value="Bacterial polysaccharide co-polymerase-like"/>
    <property type="match status" value="1"/>
</dbReference>
<evidence type="ECO:0000313" key="9">
    <source>
        <dbReference type="Proteomes" id="UP000245138"/>
    </source>
</evidence>
<dbReference type="Pfam" id="PF02706">
    <property type="entry name" value="Wzz"/>
    <property type="match status" value="1"/>
</dbReference>
<organism evidence="8 9">
    <name type="scientific">Brenneria roseae subsp. americana</name>
    <dbReference type="NCBI Taxonomy" id="1508507"/>
    <lineage>
        <taxon>Bacteria</taxon>
        <taxon>Pseudomonadati</taxon>
        <taxon>Pseudomonadota</taxon>
        <taxon>Gammaproteobacteria</taxon>
        <taxon>Enterobacterales</taxon>
        <taxon>Pectobacteriaceae</taxon>
        <taxon>Brenneria</taxon>
    </lineage>
</organism>
<dbReference type="EMBL" id="QDKJ01000009">
    <property type="protein sequence ID" value="PWC11802.1"/>
    <property type="molecule type" value="Genomic_DNA"/>
</dbReference>
<dbReference type="GO" id="GO:0004713">
    <property type="term" value="F:protein tyrosine kinase activity"/>
    <property type="evidence" value="ECO:0007669"/>
    <property type="project" value="TreeGrafter"/>
</dbReference>
<comment type="caution">
    <text evidence="8">The sequence shown here is derived from an EMBL/GenBank/DDBJ whole genome shotgun (WGS) entry which is preliminary data.</text>
</comment>
<comment type="subunit">
    <text evidence="6">Probably part of a complex composed of WzxE, WzyE and WzzE.</text>
</comment>
<gene>
    <name evidence="6" type="primary">wzzE</name>
    <name evidence="8" type="ORF">B4923_13350</name>
</gene>
<comment type="function">
    <text evidence="6">Modulates the polysaccharide chain length of enterobacterial common antigen (ECA).</text>
</comment>
<dbReference type="HAMAP" id="MF_02025">
    <property type="entry name" value="WzzE"/>
    <property type="match status" value="1"/>
</dbReference>
<comment type="similarity">
    <text evidence="6">Belongs to the WzzB/Cld/Rol family.</text>
</comment>
<keyword evidence="9" id="KW-1185">Reference proteome</keyword>
<accession>A0A2U1TR03</accession>
<evidence type="ECO:0000256" key="3">
    <source>
        <dbReference type="ARBA" id="ARBA00022692"/>
    </source>
</evidence>
<name>A0A2U1TR03_9GAMM</name>
<keyword evidence="2 6" id="KW-1003">Cell membrane</keyword>
<dbReference type="GO" id="GO:0005886">
    <property type="term" value="C:plasma membrane"/>
    <property type="evidence" value="ECO:0007669"/>
    <property type="project" value="UniProtKB-SubCell"/>
</dbReference>
<comment type="subcellular location">
    <subcellularLocation>
        <location evidence="6">Cell inner membrane</location>
        <topology evidence="6">Multi-pass membrane protein</topology>
    </subcellularLocation>
    <subcellularLocation>
        <location evidence="1">Cell membrane</location>
        <topology evidence="1">Multi-pass membrane protein</topology>
    </subcellularLocation>
</comment>
<dbReference type="AlphaFoldDB" id="A0A2U1TR03"/>
<feature type="domain" description="Polysaccharide chain length determinant N-terminal" evidence="7">
    <location>
        <begin position="15"/>
        <end position="86"/>
    </location>
</feature>
<feature type="transmembrane region" description="Helical" evidence="6">
    <location>
        <begin position="32"/>
        <end position="50"/>
    </location>
</feature>
<feature type="transmembrane region" description="Helical" evidence="6">
    <location>
        <begin position="324"/>
        <end position="344"/>
    </location>
</feature>
<dbReference type="InterPro" id="IPR003856">
    <property type="entry name" value="LPS_length_determ_N"/>
</dbReference>
<keyword evidence="6" id="KW-0997">Cell inner membrane</keyword>
<dbReference type="PANTHER" id="PTHR32309">
    <property type="entry name" value="TYROSINE-PROTEIN KINASE"/>
    <property type="match status" value="1"/>
</dbReference>
<evidence type="ECO:0000256" key="5">
    <source>
        <dbReference type="ARBA" id="ARBA00023136"/>
    </source>
</evidence>
<evidence type="ECO:0000259" key="7">
    <source>
        <dbReference type="Pfam" id="PF02706"/>
    </source>
</evidence>
<dbReference type="PANTHER" id="PTHR32309:SF16">
    <property type="entry name" value="ECA POLYSACCHARIDE CHAIN LENGTH MODULATION PROTEIN"/>
    <property type="match status" value="1"/>
</dbReference>
<keyword evidence="3 6" id="KW-0812">Transmembrane</keyword>